<organism evidence="2 3">
    <name type="scientific">Clydaea vesicula</name>
    <dbReference type="NCBI Taxonomy" id="447962"/>
    <lineage>
        <taxon>Eukaryota</taxon>
        <taxon>Fungi</taxon>
        <taxon>Fungi incertae sedis</taxon>
        <taxon>Chytridiomycota</taxon>
        <taxon>Chytridiomycota incertae sedis</taxon>
        <taxon>Chytridiomycetes</taxon>
        <taxon>Lobulomycetales</taxon>
        <taxon>Lobulomycetaceae</taxon>
        <taxon>Clydaea</taxon>
    </lineage>
</organism>
<evidence type="ECO:0000313" key="2">
    <source>
        <dbReference type="EMBL" id="KAJ3215095.1"/>
    </source>
</evidence>
<feature type="non-terminal residue" evidence="2">
    <location>
        <position position="1"/>
    </location>
</feature>
<sequence>LKKKSENFNKPKLNADSSTIEKSNGSNLFSVNSATEIQDSATKKAKDSPSNKEQSNSIAEAVRMAKEADSSQPTFLYEHCVKPFVHVMSGLGNFSKNTKFSIKKWIKSKSGHQIDERSGIRHIIR</sequence>
<keyword evidence="3" id="KW-1185">Reference proteome</keyword>
<comment type="caution">
    <text evidence="2">The sequence shown here is derived from an EMBL/GenBank/DDBJ whole genome shotgun (WGS) entry which is preliminary data.</text>
</comment>
<reference evidence="2" key="1">
    <citation type="submission" date="2020-05" db="EMBL/GenBank/DDBJ databases">
        <title>Phylogenomic resolution of chytrid fungi.</title>
        <authorList>
            <person name="Stajich J.E."/>
            <person name="Amses K."/>
            <person name="Simmons R."/>
            <person name="Seto K."/>
            <person name="Myers J."/>
            <person name="Bonds A."/>
            <person name="Quandt C.A."/>
            <person name="Barry K."/>
            <person name="Liu P."/>
            <person name="Grigoriev I."/>
            <person name="Longcore J.E."/>
            <person name="James T.Y."/>
        </authorList>
    </citation>
    <scope>NUCLEOTIDE SEQUENCE</scope>
    <source>
        <strain evidence="2">JEL0476</strain>
    </source>
</reference>
<name>A0AAD5U2D0_9FUNG</name>
<proteinExistence type="predicted"/>
<protein>
    <submittedName>
        <fullName evidence="2">Uncharacterized protein</fullName>
    </submittedName>
</protein>
<dbReference type="EMBL" id="JADGJW010000569">
    <property type="protein sequence ID" value="KAJ3215095.1"/>
    <property type="molecule type" value="Genomic_DNA"/>
</dbReference>
<evidence type="ECO:0000313" key="3">
    <source>
        <dbReference type="Proteomes" id="UP001211065"/>
    </source>
</evidence>
<feature type="compositionally biased region" description="Basic and acidic residues" evidence="1">
    <location>
        <begin position="41"/>
        <end position="50"/>
    </location>
</feature>
<feature type="compositionally biased region" description="Polar residues" evidence="1">
    <location>
        <begin position="15"/>
        <end position="40"/>
    </location>
</feature>
<evidence type="ECO:0000256" key="1">
    <source>
        <dbReference type="SAM" id="MobiDB-lite"/>
    </source>
</evidence>
<feature type="region of interest" description="Disordered" evidence="1">
    <location>
        <begin position="1"/>
        <end position="65"/>
    </location>
</feature>
<accession>A0AAD5U2D0</accession>
<dbReference type="AlphaFoldDB" id="A0AAD5U2D0"/>
<dbReference type="Proteomes" id="UP001211065">
    <property type="component" value="Unassembled WGS sequence"/>
</dbReference>
<gene>
    <name evidence="2" type="ORF">HK099_006520</name>
</gene>